<sequence>MQQPLEHGGDDDVEWLGDADSSYGDDSDRESQTTTLKSSVRDYIYQNGRRYHAFRQGAYWGPNDEQACDNLDLFHHLFGLTLGGGLFLAPITDNPSRVLDLGTGTGLWAIDFADAYPSASVIATDLSPIQPTLVPPNLEFQVDDFCTEWTFTKESFDFIHARSIYGCVADYPALYNQVIQHLKPGGWYEQAEISVVSRSEDGSIAGTSIERWGPLALECGVKFGKSFSIAEDAERLLRQAGFENVTYRTFKWPVGPWPRDRRMKEIGAYNRIGWEEGLEGWAMFLFTNYLGPYKQWTPEETRALIDQIRLDLRNKSIHAYQNVTICYGQKPVQKSA</sequence>
<protein>
    <recommendedName>
        <fullName evidence="4">Methyltransferase</fullName>
    </recommendedName>
</protein>
<feature type="compositionally biased region" description="Acidic residues" evidence="1">
    <location>
        <begin position="9"/>
        <end position="28"/>
    </location>
</feature>
<dbReference type="AlphaFoldDB" id="A0A225AAY9"/>
<evidence type="ECO:0000256" key="1">
    <source>
        <dbReference type="SAM" id="MobiDB-lite"/>
    </source>
</evidence>
<reference evidence="2 3" key="1">
    <citation type="submission" date="2015-06" db="EMBL/GenBank/DDBJ databases">
        <title>Talaromyces atroroseus IBT 11181 draft genome.</title>
        <authorList>
            <person name="Rasmussen K.B."/>
            <person name="Rasmussen S."/>
            <person name="Petersen B."/>
            <person name="Sicheritz-Ponten T."/>
            <person name="Mortensen U.H."/>
            <person name="Thrane U."/>
        </authorList>
    </citation>
    <scope>NUCLEOTIDE SEQUENCE [LARGE SCALE GENOMIC DNA]</scope>
    <source>
        <strain evidence="2 3">IBT 11181</strain>
    </source>
</reference>
<dbReference type="Gene3D" id="3.40.50.150">
    <property type="entry name" value="Vaccinia Virus protein VP39"/>
    <property type="match status" value="1"/>
</dbReference>
<dbReference type="STRING" id="1441469.A0A225AAY9"/>
<comment type="caution">
    <text evidence="2">The sequence shown here is derived from an EMBL/GenBank/DDBJ whole genome shotgun (WGS) entry which is preliminary data.</text>
</comment>
<dbReference type="EMBL" id="LFMY01000010">
    <property type="protein sequence ID" value="OKL58181.1"/>
    <property type="molecule type" value="Genomic_DNA"/>
</dbReference>
<dbReference type="OrthoDB" id="2013972at2759"/>
<dbReference type="GeneID" id="31006585"/>
<gene>
    <name evidence="2" type="ORF">UA08_06830</name>
</gene>
<dbReference type="RefSeq" id="XP_020118302.1">
    <property type="nucleotide sequence ID" value="XM_020269150.1"/>
</dbReference>
<evidence type="ECO:0000313" key="2">
    <source>
        <dbReference type="EMBL" id="OKL58181.1"/>
    </source>
</evidence>
<dbReference type="Pfam" id="PF13489">
    <property type="entry name" value="Methyltransf_23"/>
    <property type="match status" value="1"/>
</dbReference>
<proteinExistence type="predicted"/>
<name>A0A225AAY9_TALAT</name>
<dbReference type="CDD" id="cd02440">
    <property type="entry name" value="AdoMet_MTases"/>
    <property type="match status" value="1"/>
</dbReference>
<organism evidence="2 3">
    <name type="scientific">Talaromyces atroroseus</name>
    <dbReference type="NCBI Taxonomy" id="1441469"/>
    <lineage>
        <taxon>Eukaryota</taxon>
        <taxon>Fungi</taxon>
        <taxon>Dikarya</taxon>
        <taxon>Ascomycota</taxon>
        <taxon>Pezizomycotina</taxon>
        <taxon>Eurotiomycetes</taxon>
        <taxon>Eurotiomycetidae</taxon>
        <taxon>Eurotiales</taxon>
        <taxon>Trichocomaceae</taxon>
        <taxon>Talaromyces</taxon>
        <taxon>Talaromyces sect. Trachyspermi</taxon>
    </lineage>
</organism>
<dbReference type="PANTHER" id="PTHR43591">
    <property type="entry name" value="METHYLTRANSFERASE"/>
    <property type="match status" value="1"/>
</dbReference>
<dbReference type="Proteomes" id="UP000214365">
    <property type="component" value="Unassembled WGS sequence"/>
</dbReference>
<dbReference type="SUPFAM" id="SSF53335">
    <property type="entry name" value="S-adenosyl-L-methionine-dependent methyltransferases"/>
    <property type="match status" value="1"/>
</dbReference>
<accession>A0A225AAY9</accession>
<evidence type="ECO:0000313" key="3">
    <source>
        <dbReference type="Proteomes" id="UP000214365"/>
    </source>
</evidence>
<dbReference type="InterPro" id="IPR029063">
    <property type="entry name" value="SAM-dependent_MTases_sf"/>
</dbReference>
<keyword evidence="3" id="KW-1185">Reference proteome</keyword>
<evidence type="ECO:0008006" key="4">
    <source>
        <dbReference type="Google" id="ProtNLM"/>
    </source>
</evidence>
<dbReference type="PANTHER" id="PTHR43591:SF24">
    <property type="entry name" value="2-METHOXY-6-POLYPRENYL-1,4-BENZOQUINOL METHYLASE, MITOCHONDRIAL"/>
    <property type="match status" value="1"/>
</dbReference>
<dbReference type="GO" id="GO:0008168">
    <property type="term" value="F:methyltransferase activity"/>
    <property type="evidence" value="ECO:0007669"/>
    <property type="project" value="TreeGrafter"/>
</dbReference>
<feature type="region of interest" description="Disordered" evidence="1">
    <location>
        <begin position="1"/>
        <end position="32"/>
    </location>
</feature>